<comment type="caution">
    <text evidence="2">The sequence shown here is derived from an EMBL/GenBank/DDBJ whole genome shotgun (WGS) entry which is preliminary data.</text>
</comment>
<accession>A0A6D2HJZ2</accession>
<dbReference type="SUPFAM" id="SSF81383">
    <property type="entry name" value="F-box domain"/>
    <property type="match status" value="1"/>
</dbReference>
<dbReference type="Gene3D" id="1.20.1280.50">
    <property type="match status" value="1"/>
</dbReference>
<dbReference type="InterPro" id="IPR036047">
    <property type="entry name" value="F-box-like_dom_sf"/>
</dbReference>
<dbReference type="InterPro" id="IPR050796">
    <property type="entry name" value="SCF_F-box_component"/>
</dbReference>
<gene>
    <name evidence="2" type="ORF">MERR_LOCUS2155</name>
</gene>
<feature type="domain" description="F-box" evidence="1">
    <location>
        <begin position="1"/>
        <end position="44"/>
    </location>
</feature>
<dbReference type="Pfam" id="PF07734">
    <property type="entry name" value="FBA_1"/>
    <property type="match status" value="1"/>
</dbReference>
<dbReference type="PANTHER" id="PTHR31672:SF13">
    <property type="entry name" value="F-BOX PROTEIN CPR30-LIKE"/>
    <property type="match status" value="1"/>
</dbReference>
<protein>
    <recommendedName>
        <fullName evidence="1">F-box domain-containing protein</fullName>
    </recommendedName>
</protein>
<dbReference type="Pfam" id="PF00646">
    <property type="entry name" value="F-box"/>
    <property type="match status" value="1"/>
</dbReference>
<evidence type="ECO:0000313" key="2">
    <source>
        <dbReference type="EMBL" id="CAA7014920.1"/>
    </source>
</evidence>
<dbReference type="NCBIfam" id="TIGR01640">
    <property type="entry name" value="F_box_assoc_1"/>
    <property type="match status" value="1"/>
</dbReference>
<dbReference type="SUPFAM" id="SSF50965">
    <property type="entry name" value="Galactose oxidase, central domain"/>
    <property type="match status" value="1"/>
</dbReference>
<dbReference type="CDD" id="cd22157">
    <property type="entry name" value="F-box_AtFBW1-like"/>
    <property type="match status" value="1"/>
</dbReference>
<proteinExistence type="predicted"/>
<dbReference type="Proteomes" id="UP000467841">
    <property type="component" value="Unassembled WGS sequence"/>
</dbReference>
<dbReference type="PANTHER" id="PTHR31672">
    <property type="entry name" value="BNACNNG10540D PROTEIN"/>
    <property type="match status" value="1"/>
</dbReference>
<name>A0A6D2HJZ2_9BRAS</name>
<dbReference type="EMBL" id="CACVBM020000133">
    <property type="protein sequence ID" value="CAA7014920.1"/>
    <property type="molecule type" value="Genomic_DNA"/>
</dbReference>
<dbReference type="InterPro" id="IPR017451">
    <property type="entry name" value="F-box-assoc_interact_dom"/>
</dbReference>
<dbReference type="InterPro" id="IPR011043">
    <property type="entry name" value="Gal_Oxase/kelch_b-propeller"/>
</dbReference>
<evidence type="ECO:0000259" key="1">
    <source>
        <dbReference type="PROSITE" id="PS50181"/>
    </source>
</evidence>
<dbReference type="SMART" id="SM00256">
    <property type="entry name" value="FBOX"/>
    <property type="match status" value="1"/>
</dbReference>
<evidence type="ECO:0000313" key="3">
    <source>
        <dbReference type="Proteomes" id="UP000467841"/>
    </source>
</evidence>
<dbReference type="OrthoDB" id="1036760at2759"/>
<sequence length="379" mass="43950">MSDLPGELVEEILSRVPLKYLRAVRRTCKPWNALTRNRKQFTGFMVMDSKLCSMEFNLDPQRFPDGDFLVKQVNIFNIAKSKIFTGHVWGLHGQSIFVDPSIEQAHRPNHSEICEVFHWDGLIFCVIKDNSWRFVWNPYLSQIKWFQTIDFFHRSHSSDMYAVGYEDKNNNRNHKILRLLVVSYEIYDFNSDSWRILHLNPGCNIRSGCVSLKGNAYFLGREAGKSTDGLLCFDFTAERFGTLLALPFGSIQNTISCVRDEKLAVSHYSEDLSLEIWITTKIEVNIAASSWSRFLRLEFHPFVVDMSFFIDEDKKIALVSGSDHFFKGFIIGVDGYFRTVNIREAREPLEYCYNQLVFSSYAPSLVELQPYYIVLGARN</sequence>
<dbReference type="PROSITE" id="PS50181">
    <property type="entry name" value="FBOX"/>
    <property type="match status" value="1"/>
</dbReference>
<dbReference type="InterPro" id="IPR001810">
    <property type="entry name" value="F-box_dom"/>
</dbReference>
<organism evidence="2 3">
    <name type="scientific">Microthlaspi erraticum</name>
    <dbReference type="NCBI Taxonomy" id="1685480"/>
    <lineage>
        <taxon>Eukaryota</taxon>
        <taxon>Viridiplantae</taxon>
        <taxon>Streptophyta</taxon>
        <taxon>Embryophyta</taxon>
        <taxon>Tracheophyta</taxon>
        <taxon>Spermatophyta</taxon>
        <taxon>Magnoliopsida</taxon>
        <taxon>eudicotyledons</taxon>
        <taxon>Gunneridae</taxon>
        <taxon>Pentapetalae</taxon>
        <taxon>rosids</taxon>
        <taxon>malvids</taxon>
        <taxon>Brassicales</taxon>
        <taxon>Brassicaceae</taxon>
        <taxon>Coluteocarpeae</taxon>
        <taxon>Microthlaspi</taxon>
    </lineage>
</organism>
<dbReference type="AlphaFoldDB" id="A0A6D2HJZ2"/>
<keyword evidence="3" id="KW-1185">Reference proteome</keyword>
<dbReference type="InterPro" id="IPR006527">
    <property type="entry name" value="F-box-assoc_dom_typ1"/>
</dbReference>
<reference evidence="2" key="1">
    <citation type="submission" date="2020-01" db="EMBL/GenBank/DDBJ databases">
        <authorList>
            <person name="Mishra B."/>
        </authorList>
    </citation>
    <scope>NUCLEOTIDE SEQUENCE [LARGE SCALE GENOMIC DNA]</scope>
</reference>